<feature type="transmembrane region" description="Helical" evidence="6">
    <location>
        <begin position="154"/>
        <end position="172"/>
    </location>
</feature>
<evidence type="ECO:0000313" key="9">
    <source>
        <dbReference type="Proteomes" id="UP000229600"/>
    </source>
</evidence>
<keyword evidence="2 5" id="KW-0812">Transmembrane</keyword>
<evidence type="ECO:0000256" key="1">
    <source>
        <dbReference type="ARBA" id="ARBA00004141"/>
    </source>
</evidence>
<evidence type="ECO:0000256" key="2">
    <source>
        <dbReference type="ARBA" id="ARBA00022692"/>
    </source>
</evidence>
<evidence type="ECO:0000256" key="5">
    <source>
        <dbReference type="RuleBase" id="RU003945"/>
    </source>
</evidence>
<dbReference type="Pfam" id="PF02096">
    <property type="entry name" value="60KD_IMP"/>
    <property type="match status" value="1"/>
</dbReference>
<feature type="transmembrane region" description="Helical" evidence="6">
    <location>
        <begin position="184"/>
        <end position="201"/>
    </location>
</feature>
<comment type="caution">
    <text evidence="8">The sequence shown here is derived from an EMBL/GenBank/DDBJ whole genome shotgun (WGS) entry which is preliminary data.</text>
</comment>
<dbReference type="Proteomes" id="UP000229600">
    <property type="component" value="Unassembled WGS sequence"/>
</dbReference>
<proteinExistence type="inferred from homology"/>
<dbReference type="PANTHER" id="PTHR12428:SF65">
    <property type="entry name" value="CYTOCHROME C OXIDASE ASSEMBLY PROTEIN COX18, MITOCHONDRIAL"/>
    <property type="match status" value="1"/>
</dbReference>
<dbReference type="InterPro" id="IPR028055">
    <property type="entry name" value="YidC/Oxa/ALB_C"/>
</dbReference>
<keyword evidence="4 6" id="KW-0472">Membrane</keyword>
<dbReference type="GO" id="GO:0032977">
    <property type="term" value="F:membrane insertase activity"/>
    <property type="evidence" value="ECO:0007669"/>
    <property type="project" value="InterPro"/>
</dbReference>
<feature type="transmembrane region" description="Helical" evidence="6">
    <location>
        <begin position="30"/>
        <end position="51"/>
    </location>
</feature>
<keyword evidence="3 6" id="KW-1133">Transmembrane helix</keyword>
<feature type="domain" description="Membrane insertase YidC/Oxa/ALB C-terminal" evidence="7">
    <location>
        <begin position="31"/>
        <end position="222"/>
    </location>
</feature>
<sequence>MFSSIWNDFLFRPLFNFLFYAYNNWTEQNLGWAVIYVTILLRMFLLPLTLIMERNKISNIELSDEVKRLEKDYAKDPVQKKEEIRKVLKKRKVSPWAKAMSLGIQGLFLVLLYQVFTHGIVGKNVVNLLYDSVDFPGAINTTFYGFELGERNTLFWPGLITLFLLVEIYFEFRGRKNNLYKSDLMFFFLFPLSVFLALWWLPMVKSLFILASMIFSLVIGWVSLLLFRGPKKKKA</sequence>
<gene>
    <name evidence="8" type="ORF">COV59_04325</name>
</gene>
<feature type="transmembrane region" description="Helical" evidence="6">
    <location>
        <begin position="207"/>
        <end position="227"/>
    </location>
</feature>
<comment type="subcellular location">
    <subcellularLocation>
        <location evidence="1 5">Membrane</location>
        <topology evidence="1 5">Multi-pass membrane protein</topology>
    </subcellularLocation>
</comment>
<evidence type="ECO:0000259" key="7">
    <source>
        <dbReference type="Pfam" id="PF02096"/>
    </source>
</evidence>
<dbReference type="PANTHER" id="PTHR12428">
    <property type="entry name" value="OXA1"/>
    <property type="match status" value="1"/>
</dbReference>
<comment type="similarity">
    <text evidence="5">Belongs to the OXA1/ALB3/YidC family.</text>
</comment>
<evidence type="ECO:0000256" key="4">
    <source>
        <dbReference type="ARBA" id="ARBA00023136"/>
    </source>
</evidence>
<dbReference type="GO" id="GO:0016020">
    <property type="term" value="C:membrane"/>
    <property type="evidence" value="ECO:0007669"/>
    <property type="project" value="UniProtKB-SubCell"/>
</dbReference>
<dbReference type="GO" id="GO:0051205">
    <property type="term" value="P:protein insertion into membrane"/>
    <property type="evidence" value="ECO:0007669"/>
    <property type="project" value="TreeGrafter"/>
</dbReference>
<evidence type="ECO:0000256" key="6">
    <source>
        <dbReference type="SAM" id="Phobius"/>
    </source>
</evidence>
<feature type="transmembrane region" description="Helical" evidence="6">
    <location>
        <begin position="95"/>
        <end position="116"/>
    </location>
</feature>
<organism evidence="8 9">
    <name type="scientific">Candidatus Magasanikbacteria bacterium CG11_big_fil_rev_8_21_14_0_20_39_34</name>
    <dbReference type="NCBI Taxonomy" id="1974653"/>
    <lineage>
        <taxon>Bacteria</taxon>
        <taxon>Candidatus Magasanikiibacteriota</taxon>
    </lineage>
</organism>
<evidence type="ECO:0000313" key="8">
    <source>
        <dbReference type="EMBL" id="PIR03864.1"/>
    </source>
</evidence>
<protein>
    <recommendedName>
        <fullName evidence="7">Membrane insertase YidC/Oxa/ALB C-terminal domain-containing protein</fullName>
    </recommendedName>
</protein>
<reference evidence="8 9" key="1">
    <citation type="submission" date="2017-09" db="EMBL/GenBank/DDBJ databases">
        <title>Depth-based differentiation of microbial function through sediment-hosted aquifers and enrichment of novel symbionts in the deep terrestrial subsurface.</title>
        <authorList>
            <person name="Probst A.J."/>
            <person name="Ladd B."/>
            <person name="Jarett J.K."/>
            <person name="Geller-Mcgrath D.E."/>
            <person name="Sieber C.M."/>
            <person name="Emerson J.B."/>
            <person name="Anantharaman K."/>
            <person name="Thomas B.C."/>
            <person name="Malmstrom R."/>
            <person name="Stieglmeier M."/>
            <person name="Klingl A."/>
            <person name="Woyke T."/>
            <person name="Ryan C.M."/>
            <person name="Banfield J.F."/>
        </authorList>
    </citation>
    <scope>NUCLEOTIDE SEQUENCE [LARGE SCALE GENOMIC DNA]</scope>
    <source>
        <strain evidence="8">CG11_big_fil_rev_8_21_14_0_20_39_34</strain>
    </source>
</reference>
<name>A0A2H0N4P3_9BACT</name>
<accession>A0A2H0N4P3</accession>
<dbReference type="AlphaFoldDB" id="A0A2H0N4P3"/>
<dbReference type="EMBL" id="PCWN01000008">
    <property type="protein sequence ID" value="PIR03864.1"/>
    <property type="molecule type" value="Genomic_DNA"/>
</dbReference>
<dbReference type="InterPro" id="IPR001708">
    <property type="entry name" value="YidC/ALB3/OXA1/COX18"/>
</dbReference>
<evidence type="ECO:0000256" key="3">
    <source>
        <dbReference type="ARBA" id="ARBA00022989"/>
    </source>
</evidence>